<dbReference type="SUPFAM" id="SSF52833">
    <property type="entry name" value="Thioredoxin-like"/>
    <property type="match status" value="1"/>
</dbReference>
<accession>A0A8W8L2Q7</accession>
<dbReference type="Pfam" id="PF23733">
    <property type="entry name" value="GRXCR1-2_C"/>
    <property type="match status" value="1"/>
</dbReference>
<evidence type="ECO:0000259" key="2">
    <source>
        <dbReference type="Pfam" id="PF00462"/>
    </source>
</evidence>
<dbReference type="OrthoDB" id="423313at2759"/>
<dbReference type="Gene3D" id="3.40.30.10">
    <property type="entry name" value="Glutaredoxin"/>
    <property type="match status" value="1"/>
</dbReference>
<evidence type="ECO:0000313" key="4">
    <source>
        <dbReference type="Proteomes" id="UP000005408"/>
    </source>
</evidence>
<feature type="compositionally biased region" description="Basic and acidic residues" evidence="1">
    <location>
        <begin position="32"/>
        <end position="44"/>
    </location>
</feature>
<dbReference type="PANTHER" id="PTHR46990:SF1">
    <property type="entry name" value="GLUTAREDOXIN DOMAIN-CONTAINING CYSTEINE-RICH PROTEIN 1"/>
    <property type="match status" value="1"/>
</dbReference>
<dbReference type="InterPro" id="IPR042797">
    <property type="entry name" value="GRXCR1"/>
</dbReference>
<organism evidence="3 4">
    <name type="scientific">Magallana gigas</name>
    <name type="common">Pacific oyster</name>
    <name type="synonym">Crassostrea gigas</name>
    <dbReference type="NCBI Taxonomy" id="29159"/>
    <lineage>
        <taxon>Eukaryota</taxon>
        <taxon>Metazoa</taxon>
        <taxon>Spiralia</taxon>
        <taxon>Lophotrochozoa</taxon>
        <taxon>Mollusca</taxon>
        <taxon>Bivalvia</taxon>
        <taxon>Autobranchia</taxon>
        <taxon>Pteriomorphia</taxon>
        <taxon>Ostreida</taxon>
        <taxon>Ostreoidea</taxon>
        <taxon>Ostreidae</taxon>
        <taxon>Magallana</taxon>
    </lineage>
</organism>
<dbReference type="Proteomes" id="UP000005408">
    <property type="component" value="Unassembled WGS sequence"/>
</dbReference>
<dbReference type="InterPro" id="IPR002109">
    <property type="entry name" value="Glutaredoxin"/>
</dbReference>
<feature type="region of interest" description="Disordered" evidence="1">
    <location>
        <begin position="1"/>
        <end position="60"/>
    </location>
</feature>
<feature type="region of interest" description="Disordered" evidence="1">
    <location>
        <begin position="99"/>
        <end position="119"/>
    </location>
</feature>
<dbReference type="RefSeq" id="XP_034302154.1">
    <property type="nucleotide sequence ID" value="XM_034446263.2"/>
</dbReference>
<reference evidence="3" key="1">
    <citation type="submission" date="2022-08" db="UniProtKB">
        <authorList>
            <consortium name="EnsemblMetazoa"/>
        </authorList>
    </citation>
    <scope>IDENTIFICATION</scope>
    <source>
        <strain evidence="3">05x7-T-G4-1.051#20</strain>
    </source>
</reference>
<proteinExistence type="predicted"/>
<dbReference type="PANTHER" id="PTHR46990">
    <property type="entry name" value="GLUTAREDOXIN DOMAIN-CONTAINING CYSTEINE-RICH PROTEIN 1"/>
    <property type="match status" value="1"/>
</dbReference>
<dbReference type="OMA" id="TTMRIIR"/>
<dbReference type="GeneID" id="105341954"/>
<feature type="domain" description="Glutaredoxin" evidence="2">
    <location>
        <begin position="192"/>
        <end position="256"/>
    </location>
</feature>
<keyword evidence="4" id="KW-1185">Reference proteome</keyword>
<dbReference type="AlphaFoldDB" id="A0A8W8L2Q7"/>
<dbReference type="Pfam" id="PF00462">
    <property type="entry name" value="Glutaredoxin"/>
    <property type="match status" value="1"/>
</dbReference>
<dbReference type="InterPro" id="IPR036249">
    <property type="entry name" value="Thioredoxin-like_sf"/>
</dbReference>
<dbReference type="EnsemblMetazoa" id="G26091.1">
    <property type="protein sequence ID" value="G26091.1:cds"/>
    <property type="gene ID" value="G26091"/>
</dbReference>
<evidence type="ECO:0000313" key="3">
    <source>
        <dbReference type="EnsemblMetazoa" id="G26091.1:cds"/>
    </source>
</evidence>
<sequence>MPGVRSGGLLKKKPIFASEADFQDKNNNTDGMKTEVRSEYEARLHNGHAQPESRVPRRVESEPAMNWGNLEKKYNKIGRNGYSRKELAEHLRHLSVDSNFESTNVSGGGGGTSEPQANVVRSNTYAGRRDVSDPSTVQEKQIVSSRGTVRGFRNRVRAGIATFLQHQAGETLEEDEPSLEKRNYKHLEKGKIIIYTTSMTVVRPTHARCKKLQKMLQTHMVRYEEKDLFMSKENQKELMERLNTNEIVLPQVFADGASLGTLENLERLNESGELRHILANFTKIDVKSSCEKCGGYRYMPCNFCHGSKKSLRRNNFTDEFCALRCMQCDENGLLRCDLCLDQQE</sequence>
<protein>
    <recommendedName>
        <fullName evidence="2">Glutaredoxin domain-containing protein</fullName>
    </recommendedName>
</protein>
<evidence type="ECO:0000256" key="1">
    <source>
        <dbReference type="SAM" id="MobiDB-lite"/>
    </source>
</evidence>
<dbReference type="GO" id="GO:0007605">
    <property type="term" value="P:sensory perception of sound"/>
    <property type="evidence" value="ECO:0007669"/>
    <property type="project" value="InterPro"/>
</dbReference>
<name>A0A8W8L2Q7_MAGGI</name>
<dbReference type="PROSITE" id="PS51354">
    <property type="entry name" value="GLUTAREDOXIN_2"/>
    <property type="match status" value="1"/>
</dbReference>